<sequence>MPLSDEEARLLHQLEQSLAAEDPDFASTLRGSKFMAHNRRVAVLSALGFIAGLVVMFAGAVSKMTVIGVIGFLVMVGTAFLFTQAWRRGIGGPADEARAPSGKPGRPGRQPKSSGSFVDRMEERWQRRRDDNI</sequence>
<dbReference type="InterPro" id="IPR021401">
    <property type="entry name" value="DUF3040"/>
</dbReference>
<keyword evidence="2" id="KW-0472">Membrane</keyword>
<feature type="transmembrane region" description="Helical" evidence="2">
    <location>
        <begin position="41"/>
        <end position="60"/>
    </location>
</feature>
<evidence type="ECO:0000313" key="4">
    <source>
        <dbReference type="Proteomes" id="UP001316184"/>
    </source>
</evidence>
<keyword evidence="2" id="KW-0812">Transmembrane</keyword>
<feature type="compositionally biased region" description="Basic and acidic residues" evidence="1">
    <location>
        <begin position="119"/>
        <end position="133"/>
    </location>
</feature>
<name>A0ABY5MCX6_9ACTN</name>
<dbReference type="Proteomes" id="UP001316184">
    <property type="component" value="Chromosome"/>
</dbReference>
<evidence type="ECO:0000313" key="3">
    <source>
        <dbReference type="EMBL" id="UUP15031.1"/>
    </source>
</evidence>
<evidence type="ECO:0000256" key="2">
    <source>
        <dbReference type="SAM" id="Phobius"/>
    </source>
</evidence>
<keyword evidence="2" id="KW-1133">Transmembrane helix</keyword>
<dbReference type="EMBL" id="CP102173">
    <property type="protein sequence ID" value="UUP15031.1"/>
    <property type="molecule type" value="Genomic_DNA"/>
</dbReference>
<dbReference type="RefSeq" id="WP_232399084.1">
    <property type="nucleotide sequence ID" value="NZ_CP102173.1"/>
</dbReference>
<feature type="region of interest" description="Disordered" evidence="1">
    <location>
        <begin position="92"/>
        <end position="133"/>
    </location>
</feature>
<proteinExistence type="predicted"/>
<dbReference type="Pfam" id="PF11239">
    <property type="entry name" value="DUF3040"/>
    <property type="match status" value="1"/>
</dbReference>
<gene>
    <name evidence="3" type="ORF">NQV15_06885</name>
</gene>
<reference evidence="3 4" key="1">
    <citation type="submission" date="2022-08" db="EMBL/GenBank/DDBJ databases">
        <title>novel species in genus Aeromicrobium.</title>
        <authorList>
            <person name="Ye L."/>
        </authorList>
    </citation>
    <scope>NUCLEOTIDE SEQUENCE [LARGE SCALE GENOMIC DNA]</scope>
    <source>
        <strain evidence="4">zg-Y1379</strain>
    </source>
</reference>
<protein>
    <submittedName>
        <fullName evidence="3">DUF3040 domain-containing protein</fullName>
    </submittedName>
</protein>
<evidence type="ECO:0000256" key="1">
    <source>
        <dbReference type="SAM" id="MobiDB-lite"/>
    </source>
</evidence>
<accession>A0ABY5MCX6</accession>
<keyword evidence="4" id="KW-1185">Reference proteome</keyword>
<organism evidence="3 4">
    <name type="scientific">Aeromicrobium wangtongii</name>
    <dbReference type="NCBI Taxonomy" id="2969247"/>
    <lineage>
        <taxon>Bacteria</taxon>
        <taxon>Bacillati</taxon>
        <taxon>Actinomycetota</taxon>
        <taxon>Actinomycetes</taxon>
        <taxon>Propionibacteriales</taxon>
        <taxon>Nocardioidaceae</taxon>
        <taxon>Aeromicrobium</taxon>
    </lineage>
</organism>
<feature type="transmembrane region" description="Helical" evidence="2">
    <location>
        <begin position="66"/>
        <end position="83"/>
    </location>
</feature>